<comment type="caution">
    <text evidence="1">The sequence shown here is derived from an EMBL/GenBank/DDBJ whole genome shotgun (WGS) entry which is preliminary data.</text>
</comment>
<name>A0A7J6UW56_THATH</name>
<proteinExistence type="predicted"/>
<gene>
    <name evidence="1" type="ORF">FRX31_033981</name>
</gene>
<dbReference type="Proteomes" id="UP000554482">
    <property type="component" value="Unassembled WGS sequence"/>
</dbReference>
<dbReference type="EMBL" id="JABWDY010042754">
    <property type="protein sequence ID" value="KAF5176430.1"/>
    <property type="molecule type" value="Genomic_DNA"/>
</dbReference>
<protein>
    <submittedName>
        <fullName evidence="1">Uncharacterized protein</fullName>
    </submittedName>
</protein>
<organism evidence="1 2">
    <name type="scientific">Thalictrum thalictroides</name>
    <name type="common">Rue-anemone</name>
    <name type="synonym">Anemone thalictroides</name>
    <dbReference type="NCBI Taxonomy" id="46969"/>
    <lineage>
        <taxon>Eukaryota</taxon>
        <taxon>Viridiplantae</taxon>
        <taxon>Streptophyta</taxon>
        <taxon>Embryophyta</taxon>
        <taxon>Tracheophyta</taxon>
        <taxon>Spermatophyta</taxon>
        <taxon>Magnoliopsida</taxon>
        <taxon>Ranunculales</taxon>
        <taxon>Ranunculaceae</taxon>
        <taxon>Thalictroideae</taxon>
        <taxon>Thalictrum</taxon>
    </lineage>
</organism>
<sequence>MMKRTRHLLDCKFCYSYEESWRSRREKKLIQLSFPSGRARDCSSLIGNVFFQSINTEEHGILHRDSWWEWVASEMRRSN</sequence>
<evidence type="ECO:0000313" key="1">
    <source>
        <dbReference type="EMBL" id="KAF5176430.1"/>
    </source>
</evidence>
<evidence type="ECO:0000313" key="2">
    <source>
        <dbReference type="Proteomes" id="UP000554482"/>
    </source>
</evidence>
<keyword evidence="2" id="KW-1185">Reference proteome</keyword>
<reference evidence="1 2" key="1">
    <citation type="submission" date="2020-06" db="EMBL/GenBank/DDBJ databases">
        <title>Transcriptomic and genomic resources for Thalictrum thalictroides and T. hernandezii: Facilitating candidate gene discovery in an emerging model plant lineage.</title>
        <authorList>
            <person name="Arias T."/>
            <person name="Riano-Pachon D.M."/>
            <person name="Di Stilio V.S."/>
        </authorList>
    </citation>
    <scope>NUCLEOTIDE SEQUENCE [LARGE SCALE GENOMIC DNA]</scope>
    <source>
        <strain evidence="2">cv. WT478/WT964</strain>
        <tissue evidence="1">Leaves</tissue>
    </source>
</reference>
<accession>A0A7J6UW56</accession>
<dbReference type="AlphaFoldDB" id="A0A7J6UW56"/>